<organism evidence="2">
    <name type="scientific">Rhizophora mucronata</name>
    <name type="common">Asiatic mangrove</name>
    <dbReference type="NCBI Taxonomy" id="61149"/>
    <lineage>
        <taxon>Eukaryota</taxon>
        <taxon>Viridiplantae</taxon>
        <taxon>Streptophyta</taxon>
        <taxon>Embryophyta</taxon>
        <taxon>Tracheophyta</taxon>
        <taxon>Spermatophyta</taxon>
        <taxon>Magnoliopsida</taxon>
        <taxon>eudicotyledons</taxon>
        <taxon>Gunneridae</taxon>
        <taxon>Pentapetalae</taxon>
        <taxon>rosids</taxon>
        <taxon>fabids</taxon>
        <taxon>Malpighiales</taxon>
        <taxon>Rhizophoraceae</taxon>
        <taxon>Rhizophora</taxon>
    </lineage>
</organism>
<keyword evidence="1" id="KW-0812">Transmembrane</keyword>
<name>A0A2P2PJB1_RHIMU</name>
<keyword evidence="1" id="KW-0472">Membrane</keyword>
<dbReference type="EMBL" id="GGEC01074311">
    <property type="protein sequence ID" value="MBX54795.1"/>
    <property type="molecule type" value="Transcribed_RNA"/>
</dbReference>
<proteinExistence type="predicted"/>
<protein>
    <submittedName>
        <fullName evidence="2">Uncharacterized protein</fullName>
    </submittedName>
</protein>
<evidence type="ECO:0000313" key="2">
    <source>
        <dbReference type="EMBL" id="MBX54795.1"/>
    </source>
</evidence>
<accession>A0A2P2PJB1</accession>
<sequence length="40" mass="4611">MHLSGGLGAYDFSWLFRSVFMWAVVKFSAFFFSFLVLVLS</sequence>
<reference evidence="2" key="1">
    <citation type="submission" date="2018-02" db="EMBL/GenBank/DDBJ databases">
        <title>Rhizophora mucronata_Transcriptome.</title>
        <authorList>
            <person name="Meera S.P."/>
            <person name="Sreeshan A."/>
            <person name="Augustine A."/>
        </authorList>
    </citation>
    <scope>NUCLEOTIDE SEQUENCE</scope>
    <source>
        <tissue evidence="2">Leaf</tissue>
    </source>
</reference>
<evidence type="ECO:0000256" key="1">
    <source>
        <dbReference type="SAM" id="Phobius"/>
    </source>
</evidence>
<dbReference type="AlphaFoldDB" id="A0A2P2PJB1"/>
<feature type="transmembrane region" description="Helical" evidence="1">
    <location>
        <begin position="20"/>
        <end position="39"/>
    </location>
</feature>
<keyword evidence="1" id="KW-1133">Transmembrane helix</keyword>